<dbReference type="KEGG" id="rmar:GBA65_15805"/>
<sequence>MAWLVGRAPPGPGRRGYRLFVGPVGLLAEPCVDLLGGRAELGVLGEAVEDEGFDLPVHLDAVLFRRDRGWWMCCPATSIGVPTKGTSPTAAW</sequence>
<evidence type="ECO:0000313" key="2">
    <source>
        <dbReference type="Proteomes" id="UP000502706"/>
    </source>
</evidence>
<reference evidence="1 2" key="1">
    <citation type="submission" date="2019-10" db="EMBL/GenBank/DDBJ databases">
        <title>Rubrobacter sp nov SCSIO 52915 isolated from a deep-sea sediment in the South China Sea.</title>
        <authorList>
            <person name="Chen R.W."/>
        </authorList>
    </citation>
    <scope>NUCLEOTIDE SEQUENCE [LARGE SCALE GENOMIC DNA]</scope>
    <source>
        <strain evidence="1 2">SCSIO 52915</strain>
    </source>
</reference>
<keyword evidence="2" id="KW-1185">Reference proteome</keyword>
<evidence type="ECO:0000313" key="1">
    <source>
        <dbReference type="EMBL" id="QIN79756.1"/>
    </source>
</evidence>
<proteinExistence type="predicted"/>
<dbReference type="RefSeq" id="WP_166397426.1">
    <property type="nucleotide sequence ID" value="NZ_CP045121.1"/>
</dbReference>
<accession>A0A6G8PZX4</accession>
<dbReference type="AlphaFoldDB" id="A0A6G8PZX4"/>
<protein>
    <submittedName>
        <fullName evidence="1">Uncharacterized protein</fullName>
    </submittedName>
</protein>
<dbReference type="Proteomes" id="UP000502706">
    <property type="component" value="Chromosome"/>
</dbReference>
<gene>
    <name evidence="1" type="ORF">GBA65_15805</name>
</gene>
<dbReference type="EMBL" id="CP045121">
    <property type="protein sequence ID" value="QIN79756.1"/>
    <property type="molecule type" value="Genomic_DNA"/>
</dbReference>
<organism evidence="1 2">
    <name type="scientific">Rubrobacter marinus</name>
    <dbReference type="NCBI Taxonomy" id="2653852"/>
    <lineage>
        <taxon>Bacteria</taxon>
        <taxon>Bacillati</taxon>
        <taxon>Actinomycetota</taxon>
        <taxon>Rubrobacteria</taxon>
        <taxon>Rubrobacterales</taxon>
        <taxon>Rubrobacteraceae</taxon>
        <taxon>Rubrobacter</taxon>
    </lineage>
</organism>
<name>A0A6G8PZX4_9ACTN</name>